<evidence type="ECO:0000313" key="4">
    <source>
        <dbReference type="Proteomes" id="UP000185192"/>
    </source>
</evidence>
<feature type="signal peptide" evidence="1">
    <location>
        <begin position="1"/>
        <end position="25"/>
    </location>
</feature>
<dbReference type="OrthoDB" id="7409988at2"/>
<sequence length="206" mass="22442">MRKAKNFGSPFVLLATIALGSVAQAQSHTPATESAPVAEPNAEQLAAAKQLIDLILPPSQRIDMVNTMVGAMLKNMTDGILADPTLRSTLNEQPEMASVFADFVERQRQKTESQMEASLPGLVEAMSRAYARAFTLSQLTDMQDFFATPTGQIYVVKSVSLMSDPDVAAWQRNSMQESMADMPSEIERLVSELRAASGENRDGETE</sequence>
<accession>A0A1N6CN63</accession>
<evidence type="ECO:0000256" key="1">
    <source>
        <dbReference type="SAM" id="SignalP"/>
    </source>
</evidence>
<keyword evidence="1" id="KW-0732">Signal</keyword>
<proteinExistence type="predicted"/>
<protein>
    <recommendedName>
        <fullName evidence="2">DUF2059 domain-containing protein</fullName>
    </recommendedName>
</protein>
<keyword evidence="4" id="KW-1185">Reference proteome</keyword>
<dbReference type="Proteomes" id="UP000185192">
    <property type="component" value="Unassembled WGS sequence"/>
</dbReference>
<dbReference type="InterPro" id="IPR018637">
    <property type="entry name" value="DUF2059"/>
</dbReference>
<feature type="domain" description="DUF2059" evidence="2">
    <location>
        <begin position="124"/>
        <end position="164"/>
    </location>
</feature>
<name>A0A1N6CN63_9SPHN</name>
<dbReference type="RefSeq" id="WP_143182693.1">
    <property type="nucleotide sequence ID" value="NZ_FSQW01000001.1"/>
</dbReference>
<dbReference type="Pfam" id="PF09832">
    <property type="entry name" value="DUF2059"/>
    <property type="match status" value="1"/>
</dbReference>
<dbReference type="EMBL" id="FSQW01000001">
    <property type="protein sequence ID" value="SIN59909.1"/>
    <property type="molecule type" value="Genomic_DNA"/>
</dbReference>
<reference evidence="4" key="1">
    <citation type="submission" date="2016-11" db="EMBL/GenBank/DDBJ databases">
        <authorList>
            <person name="Varghese N."/>
            <person name="Submissions S."/>
        </authorList>
    </citation>
    <scope>NUCLEOTIDE SEQUENCE [LARGE SCALE GENOMIC DNA]</scope>
    <source>
        <strain evidence="4">DSM 22363</strain>
    </source>
</reference>
<evidence type="ECO:0000259" key="2">
    <source>
        <dbReference type="Pfam" id="PF09832"/>
    </source>
</evidence>
<gene>
    <name evidence="3" type="ORF">SAMN02745824_0447</name>
</gene>
<dbReference type="AlphaFoldDB" id="A0A1N6CN63"/>
<dbReference type="STRING" id="1123272.SAMN02745824_0447"/>
<organism evidence="3 4">
    <name type="scientific">Parasphingorhabdus marina DSM 22363</name>
    <dbReference type="NCBI Taxonomy" id="1123272"/>
    <lineage>
        <taxon>Bacteria</taxon>
        <taxon>Pseudomonadati</taxon>
        <taxon>Pseudomonadota</taxon>
        <taxon>Alphaproteobacteria</taxon>
        <taxon>Sphingomonadales</taxon>
        <taxon>Sphingomonadaceae</taxon>
        <taxon>Parasphingorhabdus</taxon>
    </lineage>
</organism>
<feature type="chain" id="PRO_5009935341" description="DUF2059 domain-containing protein" evidence="1">
    <location>
        <begin position="26"/>
        <end position="206"/>
    </location>
</feature>
<evidence type="ECO:0000313" key="3">
    <source>
        <dbReference type="EMBL" id="SIN59909.1"/>
    </source>
</evidence>